<evidence type="ECO:0000256" key="2">
    <source>
        <dbReference type="ARBA" id="ARBA00023015"/>
    </source>
</evidence>
<evidence type="ECO:0000256" key="4">
    <source>
        <dbReference type="ARBA" id="ARBA00023163"/>
    </source>
</evidence>
<dbReference type="InterPro" id="IPR036388">
    <property type="entry name" value="WH-like_DNA-bd_sf"/>
</dbReference>
<dbReference type="InterPro" id="IPR000847">
    <property type="entry name" value="LysR_HTH_N"/>
</dbReference>
<accession>A0A0F4LJW1</accession>
<evidence type="ECO:0000259" key="5">
    <source>
        <dbReference type="PROSITE" id="PS50931"/>
    </source>
</evidence>
<sequence length="308" mass="34997">MNNPETVLHFIDVLLKESNFTRAASELYISQPYLTQLIKRIEHKLGTEIINRETIPFTLTEAGVIYYNYLETKISNKQKLAEQLIPYASPNKELIRIGVLESLGTFLLPELLPHFMFTHPNIKIQLSENFPRVSEAHLLHEQIDCYLGQTPESLNQGLDFYVNGGENYFVIISPRSKYFKKGRFILEPNEYDIKDILQEPFVVSSSNSAIRHQVNGAFQKFHIKPNIILESSSIITATNLAIKGVGLTISAASIIKRMAQTPINLLPVDHNLIQIKYFIAVKHGQKLKPGLKNLISAFKKLKIEPNIS</sequence>
<protein>
    <submittedName>
        <fullName evidence="6">Transcriptional regulator</fullName>
    </submittedName>
</protein>
<organism evidence="6 7">
    <name type="scientific">Lactobacillus kullabergensis</name>
    <dbReference type="NCBI Taxonomy" id="1218493"/>
    <lineage>
        <taxon>Bacteria</taxon>
        <taxon>Bacillati</taxon>
        <taxon>Bacillota</taxon>
        <taxon>Bacilli</taxon>
        <taxon>Lactobacillales</taxon>
        <taxon>Lactobacillaceae</taxon>
        <taxon>Lactobacillus</taxon>
    </lineage>
</organism>
<evidence type="ECO:0000313" key="7">
    <source>
        <dbReference type="Proteomes" id="UP000033533"/>
    </source>
</evidence>
<dbReference type="HOGENOM" id="CLU_039613_6_2_9"/>
<dbReference type="SUPFAM" id="SSF53850">
    <property type="entry name" value="Periplasmic binding protein-like II"/>
    <property type="match status" value="1"/>
</dbReference>
<dbReference type="SUPFAM" id="SSF46785">
    <property type="entry name" value="Winged helix' DNA-binding domain"/>
    <property type="match status" value="1"/>
</dbReference>
<dbReference type="OrthoDB" id="9778774at2"/>
<dbReference type="PANTHER" id="PTHR30419:SF25">
    <property type="entry name" value="HTH-TYPE TRANSCRIPTIONAL REGULATOR YTLI"/>
    <property type="match status" value="1"/>
</dbReference>
<dbReference type="Gene3D" id="3.40.190.290">
    <property type="match status" value="1"/>
</dbReference>
<gene>
    <name evidence="6" type="ORF">JF76_00980</name>
</gene>
<comment type="similarity">
    <text evidence="1">Belongs to the LysR transcriptional regulatory family.</text>
</comment>
<name>A0A0F4LJW1_9LACO</name>
<feature type="domain" description="HTH lysR-type" evidence="5">
    <location>
        <begin position="1"/>
        <end position="60"/>
    </location>
</feature>
<dbReference type="CDD" id="cd05466">
    <property type="entry name" value="PBP2_LTTR_substrate"/>
    <property type="match status" value="1"/>
</dbReference>
<comment type="caution">
    <text evidence="6">The sequence shown here is derived from an EMBL/GenBank/DDBJ whole genome shotgun (WGS) entry which is preliminary data.</text>
</comment>
<dbReference type="GO" id="GO:0005829">
    <property type="term" value="C:cytosol"/>
    <property type="evidence" value="ECO:0007669"/>
    <property type="project" value="TreeGrafter"/>
</dbReference>
<dbReference type="PRINTS" id="PR00039">
    <property type="entry name" value="HTHLYSR"/>
</dbReference>
<dbReference type="InterPro" id="IPR005119">
    <property type="entry name" value="LysR_subst-bd"/>
</dbReference>
<dbReference type="InterPro" id="IPR036390">
    <property type="entry name" value="WH_DNA-bd_sf"/>
</dbReference>
<dbReference type="EMBL" id="JXBY01000002">
    <property type="protein sequence ID" value="KJY59137.1"/>
    <property type="molecule type" value="Genomic_DNA"/>
</dbReference>
<dbReference type="PANTHER" id="PTHR30419">
    <property type="entry name" value="HTH-TYPE TRANSCRIPTIONAL REGULATOR YBHD"/>
    <property type="match status" value="1"/>
</dbReference>
<evidence type="ECO:0000313" key="6">
    <source>
        <dbReference type="EMBL" id="KJY59137.1"/>
    </source>
</evidence>
<dbReference type="Pfam" id="PF03466">
    <property type="entry name" value="LysR_substrate"/>
    <property type="match status" value="1"/>
</dbReference>
<reference evidence="6 7" key="1">
    <citation type="submission" date="2014-12" db="EMBL/GenBank/DDBJ databases">
        <title>Comparative genomics of the lactic acid bacteria isolated from the honey bee gut.</title>
        <authorList>
            <person name="Ellegaard K.M."/>
            <person name="Tamarit D."/>
            <person name="Javelind E."/>
            <person name="Olofsson T."/>
            <person name="Andersson S.G."/>
            <person name="Vasquez A."/>
        </authorList>
    </citation>
    <scope>NUCLEOTIDE SEQUENCE [LARGE SCALE GENOMIC DNA]</scope>
    <source>
        <strain evidence="6 7">Biut2</strain>
    </source>
</reference>
<dbReference type="GO" id="GO:0003700">
    <property type="term" value="F:DNA-binding transcription factor activity"/>
    <property type="evidence" value="ECO:0007669"/>
    <property type="project" value="InterPro"/>
</dbReference>
<evidence type="ECO:0000256" key="1">
    <source>
        <dbReference type="ARBA" id="ARBA00009437"/>
    </source>
</evidence>
<evidence type="ECO:0000256" key="3">
    <source>
        <dbReference type="ARBA" id="ARBA00023125"/>
    </source>
</evidence>
<dbReference type="STRING" id="1218493.JF76_00980"/>
<dbReference type="PATRIC" id="fig|1218493.3.peg.105"/>
<proteinExistence type="inferred from homology"/>
<dbReference type="RefSeq" id="WP_045927340.1">
    <property type="nucleotide sequence ID" value="NZ_JBHSZS010000005.1"/>
</dbReference>
<dbReference type="Proteomes" id="UP000033533">
    <property type="component" value="Unassembled WGS sequence"/>
</dbReference>
<keyword evidence="3" id="KW-0238">DNA-binding</keyword>
<keyword evidence="2" id="KW-0805">Transcription regulation</keyword>
<dbReference type="AlphaFoldDB" id="A0A0F4LJW1"/>
<dbReference type="PROSITE" id="PS50931">
    <property type="entry name" value="HTH_LYSR"/>
    <property type="match status" value="1"/>
</dbReference>
<keyword evidence="4" id="KW-0804">Transcription</keyword>
<dbReference type="Pfam" id="PF00126">
    <property type="entry name" value="HTH_1"/>
    <property type="match status" value="1"/>
</dbReference>
<dbReference type="GO" id="GO:0003677">
    <property type="term" value="F:DNA binding"/>
    <property type="evidence" value="ECO:0007669"/>
    <property type="project" value="UniProtKB-KW"/>
</dbReference>
<dbReference type="InterPro" id="IPR050950">
    <property type="entry name" value="HTH-type_LysR_regulators"/>
</dbReference>
<dbReference type="Gene3D" id="1.10.10.10">
    <property type="entry name" value="Winged helix-like DNA-binding domain superfamily/Winged helix DNA-binding domain"/>
    <property type="match status" value="1"/>
</dbReference>